<proteinExistence type="inferred from homology"/>
<dbReference type="Gene3D" id="2.160.20.10">
    <property type="entry name" value="Single-stranded right-handed beta-helix, Pectin lyase-like"/>
    <property type="match status" value="1"/>
</dbReference>
<dbReference type="EMBL" id="SNWM01000001">
    <property type="protein sequence ID" value="TDO24221.1"/>
    <property type="molecule type" value="Genomic_DNA"/>
</dbReference>
<organism evidence="6 7">
    <name type="scientific">Pedobacter duraquae</name>
    <dbReference type="NCBI Taxonomy" id="425511"/>
    <lineage>
        <taxon>Bacteria</taxon>
        <taxon>Pseudomonadati</taxon>
        <taxon>Bacteroidota</taxon>
        <taxon>Sphingobacteriia</taxon>
        <taxon>Sphingobacteriales</taxon>
        <taxon>Sphingobacteriaceae</taxon>
        <taxon>Pedobacter</taxon>
    </lineage>
</organism>
<gene>
    <name evidence="6" type="ORF">CLV32_0510</name>
</gene>
<evidence type="ECO:0000256" key="2">
    <source>
        <dbReference type="ARBA" id="ARBA00022801"/>
    </source>
</evidence>
<protein>
    <submittedName>
        <fullName evidence="6">Galacturan 1,4-alpha-galacturonidase</fullName>
    </submittedName>
</protein>
<name>A0A4R6IPX6_9SPHI</name>
<dbReference type="GO" id="GO:0005975">
    <property type="term" value="P:carbohydrate metabolic process"/>
    <property type="evidence" value="ECO:0007669"/>
    <property type="project" value="InterPro"/>
</dbReference>
<keyword evidence="5" id="KW-0732">Signal</keyword>
<evidence type="ECO:0000256" key="1">
    <source>
        <dbReference type="ARBA" id="ARBA00008834"/>
    </source>
</evidence>
<keyword evidence="7" id="KW-1185">Reference proteome</keyword>
<feature type="chain" id="PRO_5020374383" evidence="5">
    <location>
        <begin position="25"/>
        <end position="423"/>
    </location>
</feature>
<dbReference type="InterPro" id="IPR011050">
    <property type="entry name" value="Pectin_lyase_fold/virulence"/>
</dbReference>
<evidence type="ECO:0000256" key="3">
    <source>
        <dbReference type="ARBA" id="ARBA00023295"/>
    </source>
</evidence>
<dbReference type="SMART" id="SM00710">
    <property type="entry name" value="PbH1"/>
    <property type="match status" value="5"/>
</dbReference>
<dbReference type="InterPro" id="IPR000743">
    <property type="entry name" value="Glyco_hydro_28"/>
</dbReference>
<dbReference type="GO" id="GO:0004650">
    <property type="term" value="F:polygalacturonase activity"/>
    <property type="evidence" value="ECO:0007669"/>
    <property type="project" value="InterPro"/>
</dbReference>
<feature type="signal peptide" evidence="5">
    <location>
        <begin position="1"/>
        <end position="24"/>
    </location>
</feature>
<reference evidence="6 7" key="1">
    <citation type="submission" date="2019-03" db="EMBL/GenBank/DDBJ databases">
        <title>Genomic Encyclopedia of Archaeal and Bacterial Type Strains, Phase II (KMG-II): from individual species to whole genera.</title>
        <authorList>
            <person name="Goeker M."/>
        </authorList>
    </citation>
    <scope>NUCLEOTIDE SEQUENCE [LARGE SCALE GENOMIC DNA]</scope>
    <source>
        <strain evidence="6 7">DSM 19034</strain>
    </source>
</reference>
<comment type="caution">
    <text evidence="6">The sequence shown here is derived from an EMBL/GenBank/DDBJ whole genome shotgun (WGS) entry which is preliminary data.</text>
</comment>
<dbReference type="PANTHER" id="PTHR31339:SF9">
    <property type="entry name" value="PLASMIN AND FIBRONECTIN-BINDING PROTEIN A"/>
    <property type="match status" value="1"/>
</dbReference>
<dbReference type="Pfam" id="PF00295">
    <property type="entry name" value="Glyco_hydro_28"/>
    <property type="match status" value="1"/>
</dbReference>
<keyword evidence="3 4" id="KW-0326">Glycosidase</keyword>
<dbReference type="AlphaFoldDB" id="A0A4R6IPX6"/>
<keyword evidence="2 4" id="KW-0378">Hydrolase</keyword>
<sequence>MTCTQMKYISILIALLAASSSSNAQHTASPSIPDRTLNITAFGADGTGKRSSTQAIQQALDQLHSLGGGKVVVPRGIYLCGPLKLYSYINLQLDAGATLRLNNEISSYVLEDGHYGNFIEAKDATDIKISGTGTLDGQGEIWWQQFDAKKLQYRRPQMVYLVNPTRLEISGITFLNPPNTHLSVKDGTDVYIHHISMQAPENSHNTDGINISVRNCTIEQSTFSTGDDDIALNFGSRKDATGLPACTQILIRNCTFLSGHGLSIGSYTAGNLNGLKVSECSFEGTASALRIKSARGRGGIVENVSYSDITIKNSKSPIYISAYYPKEPASPELDTAAAVKTTTPTYRNIKFKNVTVTNAEYALRLWGLPESPLQNISFENVAISAKKAGIIANAKDISFINSKLIVQDKSVIQQYHSDARGLE</sequence>
<comment type="similarity">
    <text evidence="1 4">Belongs to the glycosyl hydrolase 28 family.</text>
</comment>
<accession>A0A4R6IPX6</accession>
<dbReference type="InterPro" id="IPR012334">
    <property type="entry name" value="Pectin_lyas_fold"/>
</dbReference>
<dbReference type="InterPro" id="IPR006626">
    <property type="entry name" value="PbH1"/>
</dbReference>
<dbReference type="InterPro" id="IPR051801">
    <property type="entry name" value="GH28_Enzymes"/>
</dbReference>
<dbReference type="Proteomes" id="UP000295499">
    <property type="component" value="Unassembled WGS sequence"/>
</dbReference>
<evidence type="ECO:0000313" key="7">
    <source>
        <dbReference type="Proteomes" id="UP000295499"/>
    </source>
</evidence>
<evidence type="ECO:0000313" key="6">
    <source>
        <dbReference type="EMBL" id="TDO24221.1"/>
    </source>
</evidence>
<dbReference type="PROSITE" id="PS00502">
    <property type="entry name" value="POLYGALACTURONASE"/>
    <property type="match status" value="1"/>
</dbReference>
<dbReference type="SUPFAM" id="SSF51126">
    <property type="entry name" value="Pectin lyase-like"/>
    <property type="match status" value="1"/>
</dbReference>
<evidence type="ECO:0000256" key="5">
    <source>
        <dbReference type="SAM" id="SignalP"/>
    </source>
</evidence>
<dbReference type="PANTHER" id="PTHR31339">
    <property type="entry name" value="PECTIN LYASE-RELATED"/>
    <property type="match status" value="1"/>
</dbReference>
<evidence type="ECO:0000256" key="4">
    <source>
        <dbReference type="RuleBase" id="RU361169"/>
    </source>
</evidence>